<name>A0A1M5USH4_9BACT</name>
<dbReference type="Pfam" id="PF16344">
    <property type="entry name" value="FecR_C"/>
    <property type="match status" value="1"/>
</dbReference>
<dbReference type="InterPro" id="IPR012373">
    <property type="entry name" value="Ferrdict_sens_TM"/>
</dbReference>
<sequence length="343" mass="38806">MRENPIPRKEFEKLLVKYQKGTCTPEEQALVQQWYDSIGKDVNFSMDEDRQQQLEDSLWQKLSFRMHDQKEKETLGVYWKIAGVAAALFICVGVGFFLTKRTLVEEGNFEIASGTETIITNYETEPKVVTLEDGSVVTLQPSSTIRLAKPFKKERRELQLTGVAFFEVAHDQRRPFLVYTKNVITKVLGTSFSVHAAKDDQAIVVAVRTGRVSVSRQVEKNFGLTKSVKEEAILVPNQKAIFNLKEEKVTTTLVEDPQPVAKAEKAQVLTFDEKPVVAILKTLEKMYAVEILYDEKTLQSCELTTVFSEEGLYERLRIICKAIGGTFEVQGTRIVLQSHGCAN</sequence>
<keyword evidence="5" id="KW-1185">Reference proteome</keyword>
<evidence type="ECO:0000259" key="3">
    <source>
        <dbReference type="Pfam" id="PF16344"/>
    </source>
</evidence>
<dbReference type="OrthoDB" id="645173at2"/>
<keyword evidence="1" id="KW-0472">Membrane</keyword>
<proteinExistence type="predicted"/>
<accession>A0A1M5USH4</accession>
<dbReference type="AlphaFoldDB" id="A0A1M5USH4"/>
<dbReference type="InterPro" id="IPR032508">
    <property type="entry name" value="FecR_C"/>
</dbReference>
<keyword evidence="1" id="KW-0812">Transmembrane</keyword>
<organism evidence="4 5">
    <name type="scientific">Chryseolinea serpens</name>
    <dbReference type="NCBI Taxonomy" id="947013"/>
    <lineage>
        <taxon>Bacteria</taxon>
        <taxon>Pseudomonadati</taxon>
        <taxon>Bacteroidota</taxon>
        <taxon>Cytophagia</taxon>
        <taxon>Cytophagales</taxon>
        <taxon>Fulvivirgaceae</taxon>
        <taxon>Chryseolinea</taxon>
    </lineage>
</organism>
<gene>
    <name evidence="4" type="ORF">SAMN04488109_4883</name>
</gene>
<dbReference type="PANTHER" id="PTHR30273">
    <property type="entry name" value="PERIPLASMIC SIGNAL SENSOR AND SIGMA FACTOR ACTIVATOR FECR-RELATED"/>
    <property type="match status" value="1"/>
</dbReference>
<dbReference type="Proteomes" id="UP000184212">
    <property type="component" value="Unassembled WGS sequence"/>
</dbReference>
<dbReference type="Gene3D" id="3.55.50.30">
    <property type="match status" value="1"/>
</dbReference>
<dbReference type="InterPro" id="IPR006860">
    <property type="entry name" value="FecR"/>
</dbReference>
<dbReference type="Pfam" id="PF04773">
    <property type="entry name" value="FecR"/>
    <property type="match status" value="1"/>
</dbReference>
<feature type="domain" description="Protein FecR C-terminal" evidence="3">
    <location>
        <begin position="269"/>
        <end position="335"/>
    </location>
</feature>
<dbReference type="EMBL" id="FQWQ01000003">
    <property type="protein sequence ID" value="SHH65931.1"/>
    <property type="molecule type" value="Genomic_DNA"/>
</dbReference>
<evidence type="ECO:0000313" key="4">
    <source>
        <dbReference type="EMBL" id="SHH65931.1"/>
    </source>
</evidence>
<dbReference type="STRING" id="947013.SAMN04488109_4883"/>
<dbReference type="RefSeq" id="WP_073139346.1">
    <property type="nucleotide sequence ID" value="NZ_FQWQ01000003.1"/>
</dbReference>
<dbReference type="PIRSF" id="PIRSF018266">
    <property type="entry name" value="FecR"/>
    <property type="match status" value="1"/>
</dbReference>
<feature type="domain" description="FecR protein" evidence="2">
    <location>
        <begin position="126"/>
        <end position="212"/>
    </location>
</feature>
<protein>
    <submittedName>
        <fullName evidence="4">FecR family protein</fullName>
    </submittedName>
</protein>
<feature type="transmembrane region" description="Helical" evidence="1">
    <location>
        <begin position="75"/>
        <end position="98"/>
    </location>
</feature>
<evidence type="ECO:0000256" key="1">
    <source>
        <dbReference type="SAM" id="Phobius"/>
    </source>
</evidence>
<dbReference type="Gene3D" id="2.60.120.1440">
    <property type="match status" value="1"/>
</dbReference>
<keyword evidence="1" id="KW-1133">Transmembrane helix</keyword>
<reference evidence="4 5" key="1">
    <citation type="submission" date="2016-11" db="EMBL/GenBank/DDBJ databases">
        <authorList>
            <person name="Jaros S."/>
            <person name="Januszkiewicz K."/>
            <person name="Wedrychowicz H."/>
        </authorList>
    </citation>
    <scope>NUCLEOTIDE SEQUENCE [LARGE SCALE GENOMIC DNA]</scope>
    <source>
        <strain evidence="4 5">DSM 24574</strain>
    </source>
</reference>
<evidence type="ECO:0000259" key="2">
    <source>
        <dbReference type="Pfam" id="PF04773"/>
    </source>
</evidence>
<dbReference type="PANTHER" id="PTHR30273:SF2">
    <property type="entry name" value="PROTEIN FECR"/>
    <property type="match status" value="1"/>
</dbReference>
<evidence type="ECO:0000313" key="5">
    <source>
        <dbReference type="Proteomes" id="UP000184212"/>
    </source>
</evidence>
<dbReference type="GO" id="GO:0016989">
    <property type="term" value="F:sigma factor antagonist activity"/>
    <property type="evidence" value="ECO:0007669"/>
    <property type="project" value="TreeGrafter"/>
</dbReference>